<proteinExistence type="predicted"/>
<dbReference type="EMBL" id="MVHH01000050">
    <property type="protein sequence ID" value="OQZ93671.1"/>
    <property type="molecule type" value="Genomic_DNA"/>
</dbReference>
<keyword evidence="6" id="KW-1185">Reference proteome</keyword>
<reference evidence="3 6" key="3">
    <citation type="submission" date="2016-12" db="EMBL/GenBank/DDBJ databases">
        <title>The new phylogeny of genus Mycobacterium.</title>
        <authorList>
            <person name="Tortoli E."/>
            <person name="Trovato A."/>
            <person name="Cirillo D.M."/>
        </authorList>
    </citation>
    <scope>NUCLEOTIDE SEQUENCE [LARGE SCALE GENOMIC DNA]</scope>
    <source>
        <strain evidence="3 6">DSM 44942</strain>
    </source>
</reference>
<evidence type="ECO:0000313" key="6">
    <source>
        <dbReference type="Proteomes" id="UP000192327"/>
    </source>
</evidence>
<dbReference type="AlphaFoldDB" id="A0A0F5MW53"/>
<sequence>MTTPSGPDGFDTTDRWPLTGNDGSISGLANRTQGAVTNALKGQVRQSGGWGSATASVWGGLRRGSDGNPVSLPLAIIEFFGRTLLGAGTWNALNQLNTDVSAFFSGKWTSLTNIVGDIGTLINEIGGTIITDVSDAIKAAQAKADEAADKFADMLDGVLGTGHGIADFVDWLQARRDETQATWDAFWQGIFGGSATGKNFLDLKSAAEALTSIANTAKANSDSAMLQLAALIDTVLGGGHAISDLANYIINTWNGLVSGWNNLWDGVFGTSGATGKTAGDVKIAVASVSSTANNASTNAGLAQTKANTASSWLTRLLTDLTILFDWLHITYPVGTSSDTSTTTSGGKRTWYSAWADLMDLVGLSQNTSPPTDPASAIGDRIVQTEINQKNAQNFQISALTSTSRNPAWMCRYPVGDVAYPEIQNGRLSTYDSAGQPAPSAAAGTYVGSDVPWKAYPGFWVIPAGATRGTFITISNTAVMDTIGTVVNKQTGTVDNLFLELFRINPDYSMTRLNSFEISGEFTTAAATKYVEREVPNGFIAQAGEAYIVRTRNASTGTASISVQGVELGPQSVQTGHYTADGNTAKTSYTISETAASIAATRISPWALIASKGQTATDQLYADDFNRSGMGGLWYLQSTSSDQMGIVLGTASYMGTAAGHQHGLYTRPLASDRMWVEGNLYNINSSVQEGLLLNSNRDLSQIVYLAVNNVEARIYTGSAGSLTSRASVSTLFNSVPWQFYYDPPTKKYTVLKDGKSIGLSWTDSGNLMQHGALFRYGGLRISRSGLLNGGSIDNWLLQDWS</sequence>
<protein>
    <recommendedName>
        <fullName evidence="8">Minor tail protein</fullName>
    </recommendedName>
</protein>
<evidence type="ECO:0000313" key="4">
    <source>
        <dbReference type="EMBL" id="TXI54432.1"/>
    </source>
</evidence>
<accession>A0A0F5MW53</accession>
<dbReference type="RefSeq" id="WP_046189927.1">
    <property type="nucleotide sequence ID" value="NZ_JACKUJ010000046.1"/>
</dbReference>
<dbReference type="PATRIC" id="fig|342002.3.peg.59"/>
<evidence type="ECO:0000313" key="5">
    <source>
        <dbReference type="Proteomes" id="UP000034416"/>
    </source>
</evidence>
<dbReference type="OrthoDB" id="4753940at2"/>
<reference evidence="2" key="2">
    <citation type="submission" date="2015-04" db="EMBL/GenBank/DDBJ databases">
        <title>Genome sequence of Mycobacterium arupense strain GUC1.</title>
        <authorList>
            <person name="Greninger A.L."/>
            <person name="Cunningham G."/>
            <person name="Chiu C.Y."/>
            <person name="Miller S."/>
        </authorList>
    </citation>
    <scope>NUCLEOTIDE SEQUENCE</scope>
    <source>
        <strain evidence="2">GUC1</strain>
    </source>
</reference>
<evidence type="ECO:0000313" key="3">
    <source>
        <dbReference type="EMBL" id="OQZ93671.1"/>
    </source>
</evidence>
<reference evidence="4 7" key="4">
    <citation type="submission" date="2018-09" db="EMBL/GenBank/DDBJ databases">
        <title>Metagenome Assembled Genomes from an Advanced Water Purification Facility.</title>
        <authorList>
            <person name="Stamps B.W."/>
            <person name="Spear J.R."/>
        </authorList>
    </citation>
    <scope>NUCLEOTIDE SEQUENCE [LARGE SCALE GENOMIC DNA]</scope>
    <source>
        <strain evidence="4">Bin_29_2</strain>
    </source>
</reference>
<dbReference type="Proteomes" id="UP000192327">
    <property type="component" value="Unassembled WGS sequence"/>
</dbReference>
<reference evidence="5" key="1">
    <citation type="submission" date="2015-04" db="EMBL/GenBank/DDBJ databases">
        <title>Genome sequence of Mycobacterium arupense GUC1.</title>
        <authorList>
            <person name="Greninger A.L."/>
            <person name="Cunningham G."/>
            <person name="Chiu C.Y."/>
            <person name="Miller S."/>
        </authorList>
    </citation>
    <scope>NUCLEOTIDE SEQUENCE [LARGE SCALE GENOMIC DNA]</scope>
    <source>
        <strain evidence="5">GUC1</strain>
    </source>
</reference>
<dbReference type="STRING" id="342002.BST15_17515"/>
<dbReference type="Proteomes" id="UP000321797">
    <property type="component" value="Unassembled WGS sequence"/>
</dbReference>
<comment type="caution">
    <text evidence="2">The sequence shown here is derived from an EMBL/GenBank/DDBJ whole genome shotgun (WGS) entry which is preliminary data.</text>
</comment>
<dbReference type="Proteomes" id="UP000034416">
    <property type="component" value="Unassembled WGS sequence"/>
</dbReference>
<feature type="region of interest" description="Disordered" evidence="1">
    <location>
        <begin position="1"/>
        <end position="21"/>
    </location>
</feature>
<organism evidence="2 5">
    <name type="scientific">Mycolicibacter arupensis</name>
    <dbReference type="NCBI Taxonomy" id="342002"/>
    <lineage>
        <taxon>Bacteria</taxon>
        <taxon>Bacillati</taxon>
        <taxon>Actinomycetota</taxon>
        <taxon>Actinomycetes</taxon>
        <taxon>Mycobacteriales</taxon>
        <taxon>Mycobacteriaceae</taxon>
        <taxon>Mycolicibacter</taxon>
    </lineage>
</organism>
<evidence type="ECO:0000313" key="2">
    <source>
        <dbReference type="EMBL" id="KKB98829.1"/>
    </source>
</evidence>
<dbReference type="EMBL" id="LASW01000054">
    <property type="protein sequence ID" value="KKB98829.1"/>
    <property type="molecule type" value="Genomic_DNA"/>
</dbReference>
<evidence type="ECO:0000313" key="7">
    <source>
        <dbReference type="Proteomes" id="UP000321797"/>
    </source>
</evidence>
<gene>
    <name evidence="3" type="ORF">BST15_17515</name>
    <name evidence="4" type="ORF">E6Q54_14610</name>
    <name evidence="2" type="ORF">WR43_12525</name>
</gene>
<name>A0A0F5MW53_9MYCO</name>
<evidence type="ECO:0008006" key="8">
    <source>
        <dbReference type="Google" id="ProtNLM"/>
    </source>
</evidence>
<dbReference type="EMBL" id="SSGD01000085">
    <property type="protein sequence ID" value="TXI54432.1"/>
    <property type="molecule type" value="Genomic_DNA"/>
</dbReference>
<evidence type="ECO:0000256" key="1">
    <source>
        <dbReference type="SAM" id="MobiDB-lite"/>
    </source>
</evidence>